<keyword evidence="5" id="KW-1185">Reference proteome</keyword>
<dbReference type="InterPro" id="IPR001466">
    <property type="entry name" value="Beta-lactam-related"/>
</dbReference>
<dbReference type="GO" id="GO:0016787">
    <property type="term" value="F:hydrolase activity"/>
    <property type="evidence" value="ECO:0007669"/>
    <property type="project" value="UniProtKB-KW"/>
</dbReference>
<evidence type="ECO:0000313" key="5">
    <source>
        <dbReference type="Proteomes" id="UP001501746"/>
    </source>
</evidence>
<feature type="transmembrane region" description="Helical" evidence="2">
    <location>
        <begin position="7"/>
        <end position="28"/>
    </location>
</feature>
<reference evidence="5" key="1">
    <citation type="journal article" date="2019" name="Int. J. Syst. Evol. Microbiol.">
        <title>The Global Catalogue of Microorganisms (GCM) 10K type strain sequencing project: providing services to taxonomists for standard genome sequencing and annotation.</title>
        <authorList>
            <consortium name="The Broad Institute Genomics Platform"/>
            <consortium name="The Broad Institute Genome Sequencing Center for Infectious Disease"/>
            <person name="Wu L."/>
            <person name="Ma J."/>
        </authorList>
    </citation>
    <scope>NUCLEOTIDE SEQUENCE [LARGE SCALE GENOMIC DNA]</scope>
    <source>
        <strain evidence="5">JCM 14323</strain>
    </source>
</reference>
<keyword evidence="4" id="KW-0378">Hydrolase</keyword>
<proteinExistence type="predicted"/>
<dbReference type="InterPro" id="IPR050789">
    <property type="entry name" value="Diverse_Enzym_Activities"/>
</dbReference>
<evidence type="ECO:0000313" key="4">
    <source>
        <dbReference type="EMBL" id="GAA1823236.1"/>
    </source>
</evidence>
<comment type="caution">
    <text evidence="4">The sequence shown here is derived from an EMBL/GenBank/DDBJ whole genome shotgun (WGS) entry which is preliminary data.</text>
</comment>
<dbReference type="InterPro" id="IPR012338">
    <property type="entry name" value="Beta-lactam/transpept-like"/>
</dbReference>
<accession>A0ABP4YQL9</accession>
<dbReference type="Proteomes" id="UP001501746">
    <property type="component" value="Unassembled WGS sequence"/>
</dbReference>
<keyword evidence="2" id="KW-0812">Transmembrane</keyword>
<dbReference type="Pfam" id="PF00144">
    <property type="entry name" value="Beta-lactamase"/>
    <property type="match status" value="1"/>
</dbReference>
<organism evidence="4 5">
    <name type="scientific">Agromyces salentinus</name>
    <dbReference type="NCBI Taxonomy" id="269421"/>
    <lineage>
        <taxon>Bacteria</taxon>
        <taxon>Bacillati</taxon>
        <taxon>Actinomycetota</taxon>
        <taxon>Actinomycetes</taxon>
        <taxon>Micrococcales</taxon>
        <taxon>Microbacteriaceae</taxon>
        <taxon>Agromyces</taxon>
    </lineage>
</organism>
<sequence>MHILRRVIVIVAVTALVLIAAFTGVYLWQKPILLTGTGYAAHNACAVTEVAGRDDPATDLPPNPLVPYLEVASDEQAGETTGSVLGLIAHQRAWFTEGFGCTLADQRPELGDPTPIDDAGNPFAGTAAPEAPSPEADAALEQAMAGAFGDDLAASETEALGTRAVVIAKDGELVAERYADGFDATTPQLGWSMSKSVTDLMTGVLVQQGVVALDDDHLRPEWSDERADITVEDLLRMQSGLEWDETYDLGTPITRMLYLEPDMGAYVASLPLLHEPGTVQQYSSGSTTLLCSVLTERTGLGADLPRQSLLGPLGISSAVFEADAAGTPVCSSYLWATPRDWAAIGQFALQDGEWNGEQLLPEGWMDESLTVTDVEKTDDPGYGMGFRVNELPDGSLRWPDLPADTFHMSGHDGQKVIMVPSEGLVVVRMGFTPAYNDEASEVQLVEDAIAALG</sequence>
<evidence type="ECO:0000256" key="1">
    <source>
        <dbReference type="SAM" id="MobiDB-lite"/>
    </source>
</evidence>
<gene>
    <name evidence="4" type="ORF">GCM10009750_02170</name>
</gene>
<keyword evidence="2" id="KW-0472">Membrane</keyword>
<dbReference type="PANTHER" id="PTHR43283">
    <property type="entry name" value="BETA-LACTAMASE-RELATED"/>
    <property type="match status" value="1"/>
</dbReference>
<feature type="region of interest" description="Disordered" evidence="1">
    <location>
        <begin position="107"/>
        <end position="132"/>
    </location>
</feature>
<protein>
    <submittedName>
        <fullName evidence="4">Serine hydrolase</fullName>
    </submittedName>
</protein>
<dbReference type="EMBL" id="BAAANK010000001">
    <property type="protein sequence ID" value="GAA1823236.1"/>
    <property type="molecule type" value="Genomic_DNA"/>
</dbReference>
<evidence type="ECO:0000256" key="2">
    <source>
        <dbReference type="SAM" id="Phobius"/>
    </source>
</evidence>
<evidence type="ECO:0000259" key="3">
    <source>
        <dbReference type="Pfam" id="PF00144"/>
    </source>
</evidence>
<feature type="domain" description="Beta-lactamase-related" evidence="3">
    <location>
        <begin position="163"/>
        <end position="429"/>
    </location>
</feature>
<dbReference type="RefSeq" id="WP_157425778.1">
    <property type="nucleotide sequence ID" value="NZ_BAAANK010000001.1"/>
</dbReference>
<keyword evidence="2" id="KW-1133">Transmembrane helix</keyword>
<dbReference type="SUPFAM" id="SSF56601">
    <property type="entry name" value="beta-lactamase/transpeptidase-like"/>
    <property type="match status" value="1"/>
</dbReference>
<dbReference type="PANTHER" id="PTHR43283:SF7">
    <property type="entry name" value="BETA-LACTAMASE-RELATED DOMAIN-CONTAINING PROTEIN"/>
    <property type="match status" value="1"/>
</dbReference>
<dbReference type="Gene3D" id="3.40.710.10">
    <property type="entry name" value="DD-peptidase/beta-lactamase superfamily"/>
    <property type="match status" value="1"/>
</dbReference>
<name>A0ABP4YQL9_9MICO</name>